<dbReference type="InterPro" id="IPR027417">
    <property type="entry name" value="P-loop_NTPase"/>
</dbReference>
<comment type="caution">
    <text evidence="2">The sequence shown here is derived from an EMBL/GenBank/DDBJ whole genome shotgun (WGS) entry which is preliminary data.</text>
</comment>
<name>A0AAW9SFK0_9BACT</name>
<organism evidence="2 3">
    <name type="scientific">Rapidithrix thailandica</name>
    <dbReference type="NCBI Taxonomy" id="413964"/>
    <lineage>
        <taxon>Bacteria</taxon>
        <taxon>Pseudomonadati</taxon>
        <taxon>Bacteroidota</taxon>
        <taxon>Cytophagia</taxon>
        <taxon>Cytophagales</taxon>
        <taxon>Flammeovirgaceae</taxon>
        <taxon>Rapidithrix</taxon>
    </lineage>
</organism>
<evidence type="ECO:0000313" key="3">
    <source>
        <dbReference type="Proteomes" id="UP001403385"/>
    </source>
</evidence>
<dbReference type="Proteomes" id="UP001403385">
    <property type="component" value="Unassembled WGS sequence"/>
</dbReference>
<sequence length="629" mass="73428">MELLYLWIKNDRMTIKNQSFNFSNQINFKFERENELSGVLVLEANSKFINDFFGKTTDLDGKIVNITGIIGENGVGKTNLLEFIIDLLTDRLPIGRQFIVVFKDEENSIIKTYHTLSDFSLTIKGEVTGFTIEKPVEQRIIQTPFGVPIRIPEKFVDNFEIIYYNPILDLRNYPPNISNEFKNYIDVSSNALVENDVLRKGDSYPKEIKQIELYKFSNIRRQFDMAYNLSLENINSINLPKEVQIIFHRDYFDPKESKQNLTVENEKIFKHLDEVINKAWAEVNSTLDYYDHNYRGSGKKNPTSQYSNDPSYQKALAKKLKIEFSFSFIHNYFLNLNSIFNIEIGLELNDIKGDTLFEKTQYFFENQKWVGYNDKAVKAGPLYTAVLRWIDAVDFEKNRIEDDDNSFTTGVEGGTEIMNLYEDYLLSLPLDYKYNFVSTSWRNLSSGESALMDLYSRLYFAKQYRLDYNNSDKPSNHFLYILIDEGEAGFHPQWQKEYLYNLTVFIREVFNNNKVQVILTSHSPFLVSDLPKENLIFLEKKEGLCKVVSFNQEQTFAANIHSLFYEQFFMKDGVIGKFAQDKLKSELKPLLDDKNISLDKKRLEKVIAMIGEPVLRSKLTEILNSKTDE</sequence>
<evidence type="ECO:0000313" key="2">
    <source>
        <dbReference type="EMBL" id="MEN7551355.1"/>
    </source>
</evidence>
<feature type="domain" description="Endonuclease GajA/Old nuclease/RecF-like AAA" evidence="1">
    <location>
        <begin position="65"/>
        <end position="527"/>
    </location>
</feature>
<protein>
    <submittedName>
        <fullName evidence="2">AAA family ATPase</fullName>
    </submittedName>
</protein>
<dbReference type="RefSeq" id="WP_346824133.1">
    <property type="nucleotide sequence ID" value="NZ_JBDKWZ010000021.1"/>
</dbReference>
<proteinExistence type="predicted"/>
<dbReference type="Pfam" id="PF13175">
    <property type="entry name" value="AAA_15"/>
    <property type="match status" value="1"/>
</dbReference>
<dbReference type="InterPro" id="IPR051396">
    <property type="entry name" value="Bact_Antivir_Def_Nuclease"/>
</dbReference>
<accession>A0AAW9SFK0</accession>
<dbReference type="PANTHER" id="PTHR43581">
    <property type="entry name" value="ATP/GTP PHOSPHATASE"/>
    <property type="match status" value="1"/>
</dbReference>
<dbReference type="PANTHER" id="PTHR43581:SF4">
    <property type="entry name" value="ATP_GTP PHOSPHATASE"/>
    <property type="match status" value="1"/>
</dbReference>
<dbReference type="AlphaFoldDB" id="A0AAW9SFK0"/>
<dbReference type="EMBL" id="JBDKWZ010000021">
    <property type="protein sequence ID" value="MEN7551355.1"/>
    <property type="molecule type" value="Genomic_DNA"/>
</dbReference>
<dbReference type="SUPFAM" id="SSF52540">
    <property type="entry name" value="P-loop containing nucleoside triphosphate hydrolases"/>
    <property type="match status" value="1"/>
</dbReference>
<gene>
    <name evidence="2" type="ORF">AAG747_25795</name>
</gene>
<dbReference type="Gene3D" id="3.40.50.300">
    <property type="entry name" value="P-loop containing nucleotide triphosphate hydrolases"/>
    <property type="match status" value="1"/>
</dbReference>
<reference evidence="2 3" key="1">
    <citation type="submission" date="2024-04" db="EMBL/GenBank/DDBJ databases">
        <title>Novel genus in family Flammeovirgaceae.</title>
        <authorList>
            <person name="Nguyen T.H."/>
            <person name="Vuong T.Q."/>
            <person name="Le H."/>
            <person name="Kim S.-G."/>
        </authorList>
    </citation>
    <scope>NUCLEOTIDE SEQUENCE [LARGE SCALE GENOMIC DNA]</scope>
    <source>
        <strain evidence="2 3">JCM 23209</strain>
    </source>
</reference>
<keyword evidence="3" id="KW-1185">Reference proteome</keyword>
<evidence type="ECO:0000259" key="1">
    <source>
        <dbReference type="Pfam" id="PF13175"/>
    </source>
</evidence>
<dbReference type="InterPro" id="IPR041685">
    <property type="entry name" value="AAA_GajA/Old/RecF-like"/>
</dbReference>